<proteinExistence type="predicted"/>
<dbReference type="EMBL" id="ML208354">
    <property type="protein sequence ID" value="TFK68329.1"/>
    <property type="molecule type" value="Genomic_DNA"/>
</dbReference>
<name>A0ACD3ASV1_9AGAR</name>
<reference evidence="1 2" key="1">
    <citation type="journal article" date="2019" name="Nat. Ecol. Evol.">
        <title>Megaphylogeny resolves global patterns of mushroom evolution.</title>
        <authorList>
            <person name="Varga T."/>
            <person name="Krizsan K."/>
            <person name="Foldi C."/>
            <person name="Dima B."/>
            <person name="Sanchez-Garcia M."/>
            <person name="Sanchez-Ramirez S."/>
            <person name="Szollosi G.J."/>
            <person name="Szarkandi J.G."/>
            <person name="Papp V."/>
            <person name="Albert L."/>
            <person name="Andreopoulos W."/>
            <person name="Angelini C."/>
            <person name="Antonin V."/>
            <person name="Barry K.W."/>
            <person name="Bougher N.L."/>
            <person name="Buchanan P."/>
            <person name="Buyck B."/>
            <person name="Bense V."/>
            <person name="Catcheside P."/>
            <person name="Chovatia M."/>
            <person name="Cooper J."/>
            <person name="Damon W."/>
            <person name="Desjardin D."/>
            <person name="Finy P."/>
            <person name="Geml J."/>
            <person name="Haridas S."/>
            <person name="Hughes K."/>
            <person name="Justo A."/>
            <person name="Karasinski D."/>
            <person name="Kautmanova I."/>
            <person name="Kiss B."/>
            <person name="Kocsube S."/>
            <person name="Kotiranta H."/>
            <person name="LaButti K.M."/>
            <person name="Lechner B.E."/>
            <person name="Liimatainen K."/>
            <person name="Lipzen A."/>
            <person name="Lukacs Z."/>
            <person name="Mihaltcheva S."/>
            <person name="Morgado L.N."/>
            <person name="Niskanen T."/>
            <person name="Noordeloos M.E."/>
            <person name="Ohm R.A."/>
            <person name="Ortiz-Santana B."/>
            <person name="Ovrebo C."/>
            <person name="Racz N."/>
            <person name="Riley R."/>
            <person name="Savchenko A."/>
            <person name="Shiryaev A."/>
            <person name="Soop K."/>
            <person name="Spirin V."/>
            <person name="Szebenyi C."/>
            <person name="Tomsovsky M."/>
            <person name="Tulloss R.E."/>
            <person name="Uehling J."/>
            <person name="Grigoriev I.V."/>
            <person name="Vagvolgyi C."/>
            <person name="Papp T."/>
            <person name="Martin F.M."/>
            <person name="Miettinen O."/>
            <person name="Hibbett D.S."/>
            <person name="Nagy L.G."/>
        </authorList>
    </citation>
    <scope>NUCLEOTIDE SEQUENCE [LARGE SCALE GENOMIC DNA]</scope>
    <source>
        <strain evidence="1 2">NL-1719</strain>
    </source>
</reference>
<organism evidence="1 2">
    <name type="scientific">Pluteus cervinus</name>
    <dbReference type="NCBI Taxonomy" id="181527"/>
    <lineage>
        <taxon>Eukaryota</taxon>
        <taxon>Fungi</taxon>
        <taxon>Dikarya</taxon>
        <taxon>Basidiomycota</taxon>
        <taxon>Agaricomycotina</taxon>
        <taxon>Agaricomycetes</taxon>
        <taxon>Agaricomycetidae</taxon>
        <taxon>Agaricales</taxon>
        <taxon>Pluteineae</taxon>
        <taxon>Pluteaceae</taxon>
        <taxon>Pluteus</taxon>
    </lineage>
</organism>
<protein>
    <submittedName>
        <fullName evidence="1">Chromatin associated protein</fullName>
    </submittedName>
</protein>
<evidence type="ECO:0000313" key="2">
    <source>
        <dbReference type="Proteomes" id="UP000308600"/>
    </source>
</evidence>
<accession>A0ACD3ASV1</accession>
<gene>
    <name evidence="1" type="ORF">BDN72DRAFT_841906</name>
</gene>
<dbReference type="Proteomes" id="UP000308600">
    <property type="component" value="Unassembled WGS sequence"/>
</dbReference>
<keyword evidence="2" id="KW-1185">Reference proteome</keyword>
<evidence type="ECO:0000313" key="1">
    <source>
        <dbReference type="EMBL" id="TFK68329.1"/>
    </source>
</evidence>
<sequence length="354" mass="37829">MASSSTGAGGADLAGSVPSDVPPEYRKEGADWFAEFNPSTKRVLDIQLVHSLDHASVVCCVQFSADGKYLATGGNRTAQIYDVKTGAKICILADESVGGDLYIRSVRFSPDGKYLATAADDHQIRVWDIATKLIRVVFDGHEQEVYSLAFSHDGQLIVSGSADKTVRIWNVNTGFSRVLTIDATVTSVAISPDGRYIAAGSLDKVVWVWEVATGVIVEKLRGHKDSVYSVAFTPDGKGLISGSLDKTLKYWDVGSLIDGAKKDVEAGSEKAATMDFVGHKDYVLSGAVSQDGRWVVSGSKDRNVQFWDAATATVQCTLQGHKNSVISVDLNNAGGLLATGSGDSHARIWSYTSL</sequence>